<dbReference type="EMBL" id="GBRH01163780">
    <property type="protein sequence ID" value="JAE34116.1"/>
    <property type="molecule type" value="Transcribed_RNA"/>
</dbReference>
<proteinExistence type="predicted"/>
<accession>A0A0A9HH10</accession>
<feature type="compositionally biased region" description="Basic and acidic residues" evidence="1">
    <location>
        <begin position="77"/>
        <end position="91"/>
    </location>
</feature>
<protein>
    <submittedName>
        <fullName evidence="2">Uncharacterized protein</fullName>
    </submittedName>
</protein>
<evidence type="ECO:0000256" key="1">
    <source>
        <dbReference type="SAM" id="MobiDB-lite"/>
    </source>
</evidence>
<sequence length="153" mass="17438">MHGEHGKSTTAEATGIREIVDTDIFGTQDNRKSSTATTDTDDQNLVDLGIVYAHRNEDVVNMRTNGRNNCAIDEAVQRSSEELPSKQEKKHTITAKSYSVDQKRKEFSNVASFMGMNDLEFSKWLLSASPLQRSEVLQNYKRKKKRKCHHNHK</sequence>
<organism evidence="2">
    <name type="scientific">Arundo donax</name>
    <name type="common">Giant reed</name>
    <name type="synonym">Donax arundinaceus</name>
    <dbReference type="NCBI Taxonomy" id="35708"/>
    <lineage>
        <taxon>Eukaryota</taxon>
        <taxon>Viridiplantae</taxon>
        <taxon>Streptophyta</taxon>
        <taxon>Embryophyta</taxon>
        <taxon>Tracheophyta</taxon>
        <taxon>Spermatophyta</taxon>
        <taxon>Magnoliopsida</taxon>
        <taxon>Liliopsida</taxon>
        <taxon>Poales</taxon>
        <taxon>Poaceae</taxon>
        <taxon>PACMAD clade</taxon>
        <taxon>Arundinoideae</taxon>
        <taxon>Arundineae</taxon>
        <taxon>Arundo</taxon>
    </lineage>
</organism>
<dbReference type="AlphaFoldDB" id="A0A0A9HH10"/>
<name>A0A0A9HH10_ARUDO</name>
<feature type="region of interest" description="Disordered" evidence="1">
    <location>
        <begin position="77"/>
        <end position="99"/>
    </location>
</feature>
<reference evidence="2" key="2">
    <citation type="journal article" date="2015" name="Data Brief">
        <title>Shoot transcriptome of the giant reed, Arundo donax.</title>
        <authorList>
            <person name="Barrero R.A."/>
            <person name="Guerrero F.D."/>
            <person name="Moolhuijzen P."/>
            <person name="Goolsby J.A."/>
            <person name="Tidwell J."/>
            <person name="Bellgard S.E."/>
            <person name="Bellgard M.I."/>
        </authorList>
    </citation>
    <scope>NUCLEOTIDE SEQUENCE</scope>
    <source>
        <tissue evidence="2">Shoot tissue taken approximately 20 cm above the soil surface</tissue>
    </source>
</reference>
<feature type="compositionally biased region" description="Polar residues" evidence="1">
    <location>
        <begin position="25"/>
        <end position="38"/>
    </location>
</feature>
<evidence type="ECO:0000313" key="2">
    <source>
        <dbReference type="EMBL" id="JAE34116.1"/>
    </source>
</evidence>
<reference evidence="2" key="1">
    <citation type="submission" date="2014-09" db="EMBL/GenBank/DDBJ databases">
        <authorList>
            <person name="Magalhaes I.L.F."/>
            <person name="Oliveira U."/>
            <person name="Santos F.R."/>
            <person name="Vidigal T.H.D.A."/>
            <person name="Brescovit A.D."/>
            <person name="Santos A.J."/>
        </authorList>
    </citation>
    <scope>NUCLEOTIDE SEQUENCE</scope>
    <source>
        <tissue evidence="2">Shoot tissue taken approximately 20 cm above the soil surface</tissue>
    </source>
</reference>
<feature type="region of interest" description="Disordered" evidence="1">
    <location>
        <begin position="1"/>
        <end position="40"/>
    </location>
</feature>